<dbReference type="Proteomes" id="UP000325161">
    <property type="component" value="Chromosome"/>
</dbReference>
<evidence type="ECO:0000313" key="8">
    <source>
        <dbReference type="Proteomes" id="UP000325161"/>
    </source>
</evidence>
<dbReference type="EMBL" id="CP043046">
    <property type="protein sequence ID" value="QEI06396.1"/>
    <property type="molecule type" value="Genomic_DNA"/>
</dbReference>
<dbReference type="InterPro" id="IPR006094">
    <property type="entry name" value="Oxid_FAD_bind_N"/>
</dbReference>
<comment type="similarity">
    <text evidence="2">Belongs to the oxygen-dependent FAD-linked oxidoreductase family.</text>
</comment>
<sequence length="539" mass="59860">MTIKYTKKYHRDLALFNEWEKLNHPVFEKVSLEEIKAAQTKLQGHIVFPTDPLYNQDRKLFNPVFNPLPYMIIYCAVEADVAIALQLAKNKLNIPFTVRSSGHCTAGFSAGFGALIDVSALNDATVDPVAQIATVGAACPFRKLDPLLDTYKLHVPGGECPDVCLAGYMQGGGYGFTSVTYGMNCDNVIDMRVMLADGTIVTASPTVNSDLYWAMRGGTGGNFGILLTARLQLRPLGDVFGWALIWPLQTDTDFQNGTDALMLLQSQYMLDKLPKELNIQVSLCYQPGIEAGLPVTGPQYPYLMVRGVYVGTQAAGQAAIQPLCNLPGAVTQWTKVDSFVNLNGALLDVPYGLPCLPNNIMPYEDKACRYVTRELTSDEWNGLLRLFVTSPNWTSYFYMEFYGGAINAFPAYPAEGSNAFVHRTAAFNAVLDVFWYDGKTKEQDKAASEKFLADWINYMAPMWNGEIYQNYPQVGQTNYGQAYWGDAQAGLYAVKQKYDPTNAFRFAQDVNHPTGPLPTLPAWLQTAVDQKIDSKIYYR</sequence>
<dbReference type="PROSITE" id="PS51387">
    <property type="entry name" value="FAD_PCMH"/>
    <property type="match status" value="1"/>
</dbReference>
<dbReference type="InterPro" id="IPR036318">
    <property type="entry name" value="FAD-bd_PCMH-like_sf"/>
</dbReference>
<name>A0A5C0AX84_9BURK</name>
<dbReference type="Pfam" id="PF08031">
    <property type="entry name" value="BBE"/>
    <property type="match status" value="1"/>
</dbReference>
<reference evidence="7 8" key="1">
    <citation type="submission" date="2019-08" db="EMBL/GenBank/DDBJ databases">
        <title>Amphibian skin-associated Pigmentiphaga: genome sequence and occurrence across geography and hosts.</title>
        <authorList>
            <person name="Bletz M.C."/>
            <person name="Bunk B."/>
            <person name="Sproeer C."/>
            <person name="Biwer P."/>
            <person name="Reiter S."/>
            <person name="Rabemananjara F.C.E."/>
            <person name="Schulz S."/>
            <person name="Overmann J."/>
            <person name="Vences M."/>
        </authorList>
    </citation>
    <scope>NUCLEOTIDE SEQUENCE [LARGE SCALE GENOMIC DNA]</scope>
    <source>
        <strain evidence="7 8">Mada1488</strain>
    </source>
</reference>
<keyword evidence="8" id="KW-1185">Reference proteome</keyword>
<evidence type="ECO:0000256" key="4">
    <source>
        <dbReference type="ARBA" id="ARBA00022827"/>
    </source>
</evidence>
<keyword evidence="4" id="KW-0274">FAD</keyword>
<dbReference type="Pfam" id="PF01565">
    <property type="entry name" value="FAD_binding_4"/>
    <property type="match status" value="1"/>
</dbReference>
<evidence type="ECO:0000313" key="7">
    <source>
        <dbReference type="EMBL" id="QEI06396.1"/>
    </source>
</evidence>
<dbReference type="OrthoDB" id="9775082at2"/>
<feature type="domain" description="FAD-binding PCMH-type" evidence="6">
    <location>
        <begin position="65"/>
        <end position="236"/>
    </location>
</feature>
<dbReference type="InterPro" id="IPR016166">
    <property type="entry name" value="FAD-bd_PCMH"/>
</dbReference>
<organism evidence="7 8">
    <name type="scientific">Pigmentiphaga aceris</name>
    <dbReference type="NCBI Taxonomy" id="1940612"/>
    <lineage>
        <taxon>Bacteria</taxon>
        <taxon>Pseudomonadati</taxon>
        <taxon>Pseudomonadota</taxon>
        <taxon>Betaproteobacteria</taxon>
        <taxon>Burkholderiales</taxon>
        <taxon>Alcaligenaceae</taxon>
        <taxon>Pigmentiphaga</taxon>
    </lineage>
</organism>
<dbReference type="InterPro" id="IPR050416">
    <property type="entry name" value="FAD-linked_Oxidoreductase"/>
</dbReference>
<dbReference type="RefSeq" id="WP_148814960.1">
    <property type="nucleotide sequence ID" value="NZ_CP043046.1"/>
</dbReference>
<dbReference type="KEGG" id="pacr:FXN63_11555"/>
<proteinExistence type="inferred from homology"/>
<evidence type="ECO:0000256" key="2">
    <source>
        <dbReference type="ARBA" id="ARBA00005466"/>
    </source>
</evidence>
<dbReference type="PANTHER" id="PTHR42973:SF39">
    <property type="entry name" value="FAD-BINDING PCMH-TYPE DOMAIN-CONTAINING PROTEIN"/>
    <property type="match status" value="1"/>
</dbReference>
<evidence type="ECO:0000259" key="6">
    <source>
        <dbReference type="PROSITE" id="PS51387"/>
    </source>
</evidence>
<dbReference type="GO" id="GO:0016491">
    <property type="term" value="F:oxidoreductase activity"/>
    <property type="evidence" value="ECO:0007669"/>
    <property type="project" value="UniProtKB-KW"/>
</dbReference>
<evidence type="ECO:0000256" key="5">
    <source>
        <dbReference type="ARBA" id="ARBA00023002"/>
    </source>
</evidence>
<dbReference type="InterPro" id="IPR012951">
    <property type="entry name" value="BBE"/>
</dbReference>
<dbReference type="SUPFAM" id="SSF56176">
    <property type="entry name" value="FAD-binding/transporter-associated domain-like"/>
    <property type="match status" value="1"/>
</dbReference>
<evidence type="ECO:0000256" key="1">
    <source>
        <dbReference type="ARBA" id="ARBA00001974"/>
    </source>
</evidence>
<dbReference type="GO" id="GO:0071949">
    <property type="term" value="F:FAD binding"/>
    <property type="evidence" value="ECO:0007669"/>
    <property type="project" value="InterPro"/>
</dbReference>
<keyword evidence="3" id="KW-0285">Flavoprotein</keyword>
<dbReference type="Gene3D" id="3.30.465.10">
    <property type="match status" value="1"/>
</dbReference>
<gene>
    <name evidence="7" type="ORF">FXN63_11555</name>
</gene>
<dbReference type="PANTHER" id="PTHR42973">
    <property type="entry name" value="BINDING OXIDOREDUCTASE, PUTATIVE (AFU_ORTHOLOGUE AFUA_1G17690)-RELATED"/>
    <property type="match status" value="1"/>
</dbReference>
<protein>
    <submittedName>
        <fullName evidence="7">FAD-binding oxidoreductase</fullName>
    </submittedName>
</protein>
<keyword evidence="5" id="KW-0560">Oxidoreductase</keyword>
<dbReference type="InterPro" id="IPR016169">
    <property type="entry name" value="FAD-bd_PCMH_sub2"/>
</dbReference>
<comment type="cofactor">
    <cofactor evidence="1">
        <name>FAD</name>
        <dbReference type="ChEBI" id="CHEBI:57692"/>
    </cofactor>
</comment>
<dbReference type="Gene3D" id="3.40.462.20">
    <property type="match status" value="1"/>
</dbReference>
<dbReference type="AlphaFoldDB" id="A0A5C0AX84"/>
<accession>A0A5C0AX84</accession>
<evidence type="ECO:0000256" key="3">
    <source>
        <dbReference type="ARBA" id="ARBA00022630"/>
    </source>
</evidence>